<comment type="caution">
    <text evidence="6">The sequence shown here is derived from an EMBL/GenBank/DDBJ whole genome shotgun (WGS) entry which is preliminary data.</text>
</comment>
<sequence>MMNFLRTNKYVAGLWVIIRLYLGFRWLTSGWGKIVGGEFDAGGYLQGAIAQTTGENPAVQGWWATFLETVAIPNAGLFSVFVMWGEVLVGFGLILGIFTNLAALMGVVMNFSFLLSGTFSTNPQMAILGIFIAIAGANAGRYGLDRWVMPYLKETWNQRVRKGKQPETNAA</sequence>
<feature type="transmembrane region" description="Helical" evidence="5">
    <location>
        <begin position="91"/>
        <end position="113"/>
    </location>
</feature>
<feature type="transmembrane region" description="Helical" evidence="5">
    <location>
        <begin position="12"/>
        <end position="28"/>
    </location>
</feature>
<evidence type="ECO:0000256" key="4">
    <source>
        <dbReference type="ARBA" id="ARBA00023136"/>
    </source>
</evidence>
<keyword evidence="3 5" id="KW-1133">Transmembrane helix</keyword>
<gene>
    <name evidence="6" type="ORF">ACFO3P_05090</name>
</gene>
<comment type="subcellular location">
    <subcellularLocation>
        <location evidence="1">Membrane</location>
        <topology evidence="1">Multi-pass membrane protein</topology>
    </subcellularLocation>
</comment>
<evidence type="ECO:0000313" key="7">
    <source>
        <dbReference type="Proteomes" id="UP001595988"/>
    </source>
</evidence>
<dbReference type="RefSeq" id="WP_289584455.1">
    <property type="nucleotide sequence ID" value="NZ_JBHSFT010000007.1"/>
</dbReference>
<dbReference type="Pfam" id="PF07681">
    <property type="entry name" value="DoxX"/>
    <property type="match status" value="1"/>
</dbReference>
<keyword evidence="4 5" id="KW-0472">Membrane</keyword>
<evidence type="ECO:0000313" key="6">
    <source>
        <dbReference type="EMBL" id="MFC4661591.1"/>
    </source>
</evidence>
<dbReference type="PANTHER" id="PTHR39157">
    <property type="entry name" value="INTEGRAL MEMBRANE PROTEIN-RELATED"/>
    <property type="match status" value="1"/>
</dbReference>
<reference evidence="7" key="1">
    <citation type="journal article" date="2019" name="Int. J. Syst. Evol. Microbiol.">
        <title>The Global Catalogue of Microorganisms (GCM) 10K type strain sequencing project: providing services to taxonomists for standard genome sequencing and annotation.</title>
        <authorList>
            <consortium name="The Broad Institute Genomics Platform"/>
            <consortium name="The Broad Institute Genome Sequencing Center for Infectious Disease"/>
            <person name="Wu L."/>
            <person name="Ma J."/>
        </authorList>
    </citation>
    <scope>NUCLEOTIDE SEQUENCE [LARGE SCALE GENOMIC DNA]</scope>
    <source>
        <strain evidence="7">CCUG 37257</strain>
    </source>
</reference>
<feature type="transmembrane region" description="Helical" evidence="5">
    <location>
        <begin position="125"/>
        <end position="144"/>
    </location>
</feature>
<accession>A0ABV9JVA9</accession>
<dbReference type="PANTHER" id="PTHR39157:SF1">
    <property type="entry name" value="DOXX FAMILY PROTEIN"/>
    <property type="match status" value="1"/>
</dbReference>
<name>A0ABV9JVA9_9BACI</name>
<keyword evidence="7" id="KW-1185">Reference proteome</keyword>
<dbReference type="Proteomes" id="UP001595988">
    <property type="component" value="Unassembled WGS sequence"/>
</dbReference>
<organism evidence="6 7">
    <name type="scientific">Oceanobacillus aidingensis</name>
    <dbReference type="NCBI Taxonomy" id="645964"/>
    <lineage>
        <taxon>Bacteria</taxon>
        <taxon>Bacillati</taxon>
        <taxon>Bacillota</taxon>
        <taxon>Bacilli</taxon>
        <taxon>Bacillales</taxon>
        <taxon>Bacillaceae</taxon>
        <taxon>Oceanobacillus</taxon>
    </lineage>
</organism>
<proteinExistence type="predicted"/>
<protein>
    <submittedName>
        <fullName evidence="6">DoxX family protein</fullName>
    </submittedName>
</protein>
<dbReference type="InterPro" id="IPR032808">
    <property type="entry name" value="DoxX"/>
</dbReference>
<evidence type="ECO:0000256" key="1">
    <source>
        <dbReference type="ARBA" id="ARBA00004141"/>
    </source>
</evidence>
<evidence type="ECO:0000256" key="3">
    <source>
        <dbReference type="ARBA" id="ARBA00022989"/>
    </source>
</evidence>
<feature type="transmembrane region" description="Helical" evidence="5">
    <location>
        <begin position="62"/>
        <end position="84"/>
    </location>
</feature>
<evidence type="ECO:0000256" key="5">
    <source>
        <dbReference type="SAM" id="Phobius"/>
    </source>
</evidence>
<evidence type="ECO:0000256" key="2">
    <source>
        <dbReference type="ARBA" id="ARBA00022692"/>
    </source>
</evidence>
<dbReference type="EMBL" id="JBHSFT010000007">
    <property type="protein sequence ID" value="MFC4661591.1"/>
    <property type="molecule type" value="Genomic_DNA"/>
</dbReference>
<keyword evidence="2 5" id="KW-0812">Transmembrane</keyword>